<feature type="non-terminal residue" evidence="1">
    <location>
        <position position="56"/>
    </location>
</feature>
<dbReference type="AlphaFoldDB" id="A0A0B7B3I8"/>
<organism evidence="1">
    <name type="scientific">Arion vulgaris</name>
    <dbReference type="NCBI Taxonomy" id="1028688"/>
    <lineage>
        <taxon>Eukaryota</taxon>
        <taxon>Metazoa</taxon>
        <taxon>Spiralia</taxon>
        <taxon>Lophotrochozoa</taxon>
        <taxon>Mollusca</taxon>
        <taxon>Gastropoda</taxon>
        <taxon>Heterobranchia</taxon>
        <taxon>Euthyneura</taxon>
        <taxon>Panpulmonata</taxon>
        <taxon>Eupulmonata</taxon>
        <taxon>Stylommatophora</taxon>
        <taxon>Helicina</taxon>
        <taxon>Arionoidea</taxon>
        <taxon>Arionidae</taxon>
        <taxon>Arion</taxon>
    </lineage>
</organism>
<reference evidence="1" key="1">
    <citation type="submission" date="2014-12" db="EMBL/GenBank/DDBJ databases">
        <title>Insight into the proteome of Arion vulgaris.</title>
        <authorList>
            <person name="Aradska J."/>
            <person name="Bulat T."/>
            <person name="Smidak R."/>
            <person name="Sarate P."/>
            <person name="Gangsoo J."/>
            <person name="Sialana F."/>
            <person name="Bilban M."/>
            <person name="Lubec G."/>
        </authorList>
    </citation>
    <scope>NUCLEOTIDE SEQUENCE</scope>
    <source>
        <tissue evidence="1">Skin</tissue>
    </source>
</reference>
<name>A0A0B7B3I8_9EUPU</name>
<gene>
    <name evidence="1" type="primary">ORF155209</name>
</gene>
<sequence length="56" mass="6252">MSVTGSYQFHPDRTEQLISNISFLKTFLMPNVFVARWTTGDKLLVSAGSIPHAGRK</sequence>
<proteinExistence type="predicted"/>
<accession>A0A0B7B3I8</accession>
<dbReference type="EMBL" id="HACG01039825">
    <property type="protein sequence ID" value="CEK86690.1"/>
    <property type="molecule type" value="Transcribed_RNA"/>
</dbReference>
<protein>
    <submittedName>
        <fullName evidence="1">Uncharacterized protein</fullName>
    </submittedName>
</protein>
<evidence type="ECO:0000313" key="1">
    <source>
        <dbReference type="EMBL" id="CEK86690.1"/>
    </source>
</evidence>